<evidence type="ECO:0000256" key="4">
    <source>
        <dbReference type="ARBA" id="ARBA00022980"/>
    </source>
</evidence>
<dbReference type="Pfam" id="PF09812">
    <property type="entry name" value="MRP-L28"/>
    <property type="match status" value="1"/>
</dbReference>
<protein>
    <recommendedName>
        <fullName evidence="7">Large ribosomal subunit protein mL40</fullName>
    </recommendedName>
</protein>
<evidence type="ECO:0000256" key="6">
    <source>
        <dbReference type="ARBA" id="ARBA00023274"/>
    </source>
</evidence>
<keyword evidence="3" id="KW-0809">Transit peptide</keyword>
<keyword evidence="5" id="KW-0496">Mitochondrion</keyword>
<organism evidence="9">
    <name type="scientific">Tetraselmis sp. GSL018</name>
    <dbReference type="NCBI Taxonomy" id="582737"/>
    <lineage>
        <taxon>Eukaryota</taxon>
        <taxon>Viridiplantae</taxon>
        <taxon>Chlorophyta</taxon>
        <taxon>core chlorophytes</taxon>
        <taxon>Chlorodendrophyceae</taxon>
        <taxon>Chlorodendrales</taxon>
        <taxon>Chlorodendraceae</taxon>
        <taxon>Tetraselmis</taxon>
    </lineage>
</organism>
<feature type="region of interest" description="Disordered" evidence="8">
    <location>
        <begin position="157"/>
        <end position="193"/>
    </location>
</feature>
<evidence type="ECO:0000256" key="7">
    <source>
        <dbReference type="ARBA" id="ARBA00035192"/>
    </source>
</evidence>
<keyword evidence="6" id="KW-0687">Ribonucleoprotein</keyword>
<gene>
    <name evidence="9" type="ORF">TSPGSL018_20063</name>
</gene>
<name>A0A061QYZ7_9CHLO</name>
<dbReference type="PANTHER" id="PTHR13359:SF2">
    <property type="entry name" value="LARGE RIBOSOMAL SUBUNIT PROTEIN ML40"/>
    <property type="match status" value="1"/>
</dbReference>
<evidence type="ECO:0000256" key="3">
    <source>
        <dbReference type="ARBA" id="ARBA00022946"/>
    </source>
</evidence>
<dbReference type="AlphaFoldDB" id="A0A061QYZ7"/>
<dbReference type="GO" id="GO:0005762">
    <property type="term" value="C:mitochondrial large ribosomal subunit"/>
    <property type="evidence" value="ECO:0007669"/>
    <property type="project" value="InterPro"/>
</dbReference>
<dbReference type="InterPro" id="IPR019192">
    <property type="entry name" value="Ribosomal_mL40"/>
</dbReference>
<reference evidence="9" key="1">
    <citation type="submission" date="2014-05" db="EMBL/GenBank/DDBJ databases">
        <title>The transcriptome of the halophilic microalga Tetraselmis sp. GSL018 isolated from the Great Salt Lake, Utah.</title>
        <authorList>
            <person name="Jinkerson R.E."/>
            <person name="D'Adamo S."/>
            <person name="Posewitz M.C."/>
        </authorList>
    </citation>
    <scope>NUCLEOTIDE SEQUENCE</scope>
    <source>
        <strain evidence="9">GSL018</strain>
    </source>
</reference>
<proteinExistence type="inferred from homology"/>
<dbReference type="EMBL" id="GBEZ01023201">
    <property type="protein sequence ID" value="JAC63669.1"/>
    <property type="molecule type" value="Transcribed_RNA"/>
</dbReference>
<sequence>MSSVRAIISATGRAMRTSSVVETTGCEKVFRIPTGLVRSEDLWCCLLPSTSIPLWNCIRGAKASAAKKTAQKKAAREVTEAPVSGKLQTLFKALIPEEIPKTELSVEELEEYKRIAKNFSRMKMKQHREWQQRMTTKIKLKLAAIEALPPELQEHARTPDYADFPPERWIPTHTPPIEGYSEHQGGDWSQRRR</sequence>
<dbReference type="Gene3D" id="6.10.250.3440">
    <property type="match status" value="1"/>
</dbReference>
<dbReference type="PANTHER" id="PTHR13359">
    <property type="entry name" value="39S RIBOSOMAL PROTEIN L40, MITOCHONDRIAL"/>
    <property type="match status" value="1"/>
</dbReference>
<evidence type="ECO:0000256" key="5">
    <source>
        <dbReference type="ARBA" id="ARBA00023128"/>
    </source>
</evidence>
<accession>A0A061QYZ7</accession>
<dbReference type="InterPro" id="IPR039145">
    <property type="entry name" value="Ribosomal_mL40_metazoa/plant"/>
</dbReference>
<evidence type="ECO:0000313" key="9">
    <source>
        <dbReference type="EMBL" id="JAC63669.1"/>
    </source>
</evidence>
<comment type="subcellular location">
    <subcellularLocation>
        <location evidence="1">Mitochondrion</location>
    </subcellularLocation>
</comment>
<evidence type="ECO:0000256" key="1">
    <source>
        <dbReference type="ARBA" id="ARBA00004173"/>
    </source>
</evidence>
<comment type="similarity">
    <text evidence="2">Belongs to the mitochondrion-specific ribosomal protein mL40 family.</text>
</comment>
<evidence type="ECO:0000256" key="2">
    <source>
        <dbReference type="ARBA" id="ARBA00009360"/>
    </source>
</evidence>
<keyword evidence="4" id="KW-0689">Ribosomal protein</keyword>
<evidence type="ECO:0000256" key="8">
    <source>
        <dbReference type="SAM" id="MobiDB-lite"/>
    </source>
</evidence>